<comment type="caution">
    <text evidence="2">The sequence shown here is derived from an EMBL/GenBank/DDBJ whole genome shotgun (WGS) entry which is preliminary data.</text>
</comment>
<dbReference type="OrthoDB" id="9809583at2"/>
<organism evidence="2 3">
    <name type="scientific">Bythopirellula polymerisocia</name>
    <dbReference type="NCBI Taxonomy" id="2528003"/>
    <lineage>
        <taxon>Bacteria</taxon>
        <taxon>Pseudomonadati</taxon>
        <taxon>Planctomycetota</taxon>
        <taxon>Planctomycetia</taxon>
        <taxon>Pirellulales</taxon>
        <taxon>Lacipirellulaceae</taxon>
        <taxon>Bythopirellula</taxon>
    </lineage>
</organism>
<evidence type="ECO:0000256" key="1">
    <source>
        <dbReference type="SAM" id="SignalP"/>
    </source>
</evidence>
<keyword evidence="1" id="KW-0732">Signal</keyword>
<sequence precursor="true">MWPKLLLLSISITAVLAFNSEPAASVDKLWINPGTDFWFLPGNWSPGGVPPDIDKTVAINNGGTAVEHGPQSYAKSATLGQNLGDSGFISVINGGFPGELYPGVLEVGLLGTGGVTVTQDGLIEASTTTLGVGATGVGTMVVEGFGRFQTPSGANFFPLVIGQEGMGLFEVKDFATAQTGSVTLGKLAGSDGTATLGGAIATSWTIEGPLVIGEAGTGDFRYTSGQLTVAKVFNLPQPIPQPITIGAQGVLRMGLGAGFNGSGLLTSGIDNYGTLEFNYNSPSTYTLNAPLTGSGDILKDGTGVTILSNYASGFTGPMTVNAGILRLKDTSVNLGGNSIRANSGAYMDYENATVRNAVMRGTGVHYIVPGATSRLFSVSTLPSSFIYQDGIAEFDNVTLGGFLQSNNVASLDGGWNTSSGQIEINSDMNIQDFTSDGVILVNNGATLNNTVSNLTAGGGSRTTIASGGTLNILGATAMELNGALLVNNGDITGTVNVNYGSLAKGSGNYDIVNVNTGGIYSPGNSPGTVTAASLSFDNTSSVGSSRLLIELGGVAQGTQYDHVNVTGLLSLGGELDISLLPGFSPSAGSSFDILDWGTLNGTFSILTLPSLGAGLSWNTSQLYSTGVLSVASALSADFDHDGDVDGHDFLVWQRGGSPNGINSGDLALWQGQYDTPLTAPATAVPEPACVSLLAFVAIYVCRRFR</sequence>
<proteinExistence type="predicted"/>
<dbReference type="PROSITE" id="PS00018">
    <property type="entry name" value="EF_HAND_1"/>
    <property type="match status" value="1"/>
</dbReference>
<reference evidence="2 3" key="1">
    <citation type="submission" date="2019-02" db="EMBL/GenBank/DDBJ databases">
        <title>Deep-cultivation of Planctomycetes and their phenomic and genomic characterization uncovers novel biology.</title>
        <authorList>
            <person name="Wiegand S."/>
            <person name="Jogler M."/>
            <person name="Boedeker C."/>
            <person name="Pinto D."/>
            <person name="Vollmers J."/>
            <person name="Rivas-Marin E."/>
            <person name="Kohn T."/>
            <person name="Peeters S.H."/>
            <person name="Heuer A."/>
            <person name="Rast P."/>
            <person name="Oberbeckmann S."/>
            <person name="Bunk B."/>
            <person name="Jeske O."/>
            <person name="Meyerdierks A."/>
            <person name="Storesund J.E."/>
            <person name="Kallscheuer N."/>
            <person name="Luecker S."/>
            <person name="Lage O.M."/>
            <person name="Pohl T."/>
            <person name="Merkel B.J."/>
            <person name="Hornburger P."/>
            <person name="Mueller R.-W."/>
            <person name="Bruemmer F."/>
            <person name="Labrenz M."/>
            <person name="Spormann A.M."/>
            <person name="Op Den Camp H."/>
            <person name="Overmann J."/>
            <person name="Amann R."/>
            <person name="Jetten M.S.M."/>
            <person name="Mascher T."/>
            <person name="Medema M.H."/>
            <person name="Devos D.P."/>
            <person name="Kaster A.-K."/>
            <person name="Ovreas L."/>
            <person name="Rohde M."/>
            <person name="Galperin M.Y."/>
            <person name="Jogler C."/>
        </authorList>
    </citation>
    <scope>NUCLEOTIDE SEQUENCE [LARGE SCALE GENOMIC DNA]</scope>
    <source>
        <strain evidence="2 3">Pla144</strain>
    </source>
</reference>
<dbReference type="Proteomes" id="UP000318437">
    <property type="component" value="Unassembled WGS sequence"/>
</dbReference>
<evidence type="ECO:0008006" key="4">
    <source>
        <dbReference type="Google" id="ProtNLM"/>
    </source>
</evidence>
<protein>
    <recommendedName>
        <fullName evidence="4">Autotransporter-associated beta strand repeat protein</fullName>
    </recommendedName>
</protein>
<feature type="chain" id="PRO_5022910689" description="Autotransporter-associated beta strand repeat protein" evidence="1">
    <location>
        <begin position="24"/>
        <end position="705"/>
    </location>
</feature>
<name>A0A5C6D3X3_9BACT</name>
<dbReference type="RefSeq" id="WP_146447895.1">
    <property type="nucleotide sequence ID" value="NZ_SJPS01000001.1"/>
</dbReference>
<evidence type="ECO:0000313" key="3">
    <source>
        <dbReference type="Proteomes" id="UP000318437"/>
    </source>
</evidence>
<dbReference type="EMBL" id="SJPS01000001">
    <property type="protein sequence ID" value="TWU29946.1"/>
    <property type="molecule type" value="Genomic_DNA"/>
</dbReference>
<gene>
    <name evidence="2" type="ORF">Pla144_07270</name>
</gene>
<dbReference type="InterPro" id="IPR018247">
    <property type="entry name" value="EF_Hand_1_Ca_BS"/>
</dbReference>
<evidence type="ECO:0000313" key="2">
    <source>
        <dbReference type="EMBL" id="TWU29946.1"/>
    </source>
</evidence>
<feature type="signal peptide" evidence="1">
    <location>
        <begin position="1"/>
        <end position="23"/>
    </location>
</feature>
<keyword evidence="3" id="KW-1185">Reference proteome</keyword>
<accession>A0A5C6D3X3</accession>
<dbReference type="AlphaFoldDB" id="A0A5C6D3X3"/>